<evidence type="ECO:0000259" key="2">
    <source>
        <dbReference type="PROSITE" id="PS50043"/>
    </source>
</evidence>
<feature type="domain" description="HTH luxR-type" evidence="2">
    <location>
        <begin position="206"/>
        <end position="270"/>
    </location>
</feature>
<dbReference type="SMART" id="SM00421">
    <property type="entry name" value="HTH_LUXR"/>
    <property type="match status" value="1"/>
</dbReference>
<dbReference type="Gene3D" id="3.40.50.1000">
    <property type="entry name" value="HAD superfamily/HAD-like"/>
    <property type="match status" value="1"/>
</dbReference>
<keyword evidence="1" id="KW-0238">DNA-binding</keyword>
<dbReference type="PRINTS" id="PR00038">
    <property type="entry name" value="HTHLUXR"/>
</dbReference>
<dbReference type="Pfam" id="PF00196">
    <property type="entry name" value="GerE"/>
    <property type="match status" value="1"/>
</dbReference>
<dbReference type="CDD" id="cd06170">
    <property type="entry name" value="LuxR_C_like"/>
    <property type="match status" value="1"/>
</dbReference>
<dbReference type="CDD" id="cd07505">
    <property type="entry name" value="HAD_BPGM-like"/>
    <property type="match status" value="1"/>
</dbReference>
<comment type="caution">
    <text evidence="3">The sequence shown here is derived from an EMBL/GenBank/DDBJ whole genome shotgun (WGS) entry which is preliminary data.</text>
</comment>
<dbReference type="InterPro" id="IPR039420">
    <property type="entry name" value="WalR-like"/>
</dbReference>
<organism evidence="3 4">
    <name type="scientific">Mycobacterium kyorinense</name>
    <dbReference type="NCBI Taxonomy" id="487514"/>
    <lineage>
        <taxon>Bacteria</taxon>
        <taxon>Bacillati</taxon>
        <taxon>Actinomycetota</taxon>
        <taxon>Actinomycetes</taxon>
        <taxon>Mycobacteriales</taxon>
        <taxon>Mycobacteriaceae</taxon>
        <taxon>Mycobacterium</taxon>
    </lineage>
</organism>
<reference evidence="4" key="1">
    <citation type="submission" date="2016-06" db="EMBL/GenBank/DDBJ databases">
        <authorList>
            <person name="Sutton G."/>
            <person name="Brinkac L."/>
            <person name="Sanka R."/>
            <person name="Adams M."/>
            <person name="Lau E."/>
            <person name="Sam S."/>
            <person name="Sreng N."/>
            <person name="Him V."/>
            <person name="Kerleguer A."/>
            <person name="Cheng S."/>
        </authorList>
    </citation>
    <scope>NUCLEOTIDE SEQUENCE [LARGE SCALE GENOMIC DNA]</scope>
    <source>
        <strain evidence="4">E861</strain>
    </source>
</reference>
<dbReference type="RefSeq" id="WP_065013695.1">
    <property type="nucleotide sequence ID" value="NZ_LZKJ01000063.1"/>
</dbReference>
<dbReference type="EMBL" id="LZKJ01000063">
    <property type="protein sequence ID" value="OBI49479.1"/>
    <property type="molecule type" value="Genomic_DNA"/>
</dbReference>
<dbReference type="PROSITE" id="PS50043">
    <property type="entry name" value="HTH_LUXR_2"/>
    <property type="match status" value="1"/>
</dbReference>
<dbReference type="AlphaFoldDB" id="A0A1A2ZFS2"/>
<sequence length="273" mass="29145">MPITTELARWTSPGRPFWWDQVVQRDAEVYPLQAVIFDTDALADSDGEPRSGLVDLVLSLFVTGIWVAVVGAGSRDWVQNRARELIGDGMTETVISADDLTGPAGDAELYRLALWELGIVAGEALVIAGSEAGARTAAAIGLPAIFTGEAGYDGLLASGYLLKSISSDDLVHQLELAHQGETVIDPGLAARAAGTAARLQRDEFWPGARQGLTQRESEILAYMVSGLSNRGIANKLVIGEETVKSHLRAIYRKLGVTDRTGAVATALREGIYQ</sequence>
<protein>
    <recommendedName>
        <fullName evidence="2">HTH luxR-type domain-containing protein</fullName>
    </recommendedName>
</protein>
<dbReference type="InterPro" id="IPR036412">
    <property type="entry name" value="HAD-like_sf"/>
</dbReference>
<dbReference type="SUPFAM" id="SSF46894">
    <property type="entry name" value="C-terminal effector domain of the bipartite response regulators"/>
    <property type="match status" value="1"/>
</dbReference>
<evidence type="ECO:0000313" key="3">
    <source>
        <dbReference type="EMBL" id="OBI49479.1"/>
    </source>
</evidence>
<dbReference type="PANTHER" id="PTHR43214">
    <property type="entry name" value="TWO-COMPONENT RESPONSE REGULATOR"/>
    <property type="match status" value="1"/>
</dbReference>
<dbReference type="GO" id="GO:0006355">
    <property type="term" value="P:regulation of DNA-templated transcription"/>
    <property type="evidence" value="ECO:0007669"/>
    <property type="project" value="InterPro"/>
</dbReference>
<name>A0A1A2ZFS2_9MYCO</name>
<dbReference type="InterPro" id="IPR016032">
    <property type="entry name" value="Sig_transdc_resp-reg_C-effctor"/>
</dbReference>
<dbReference type="GO" id="GO:0003677">
    <property type="term" value="F:DNA binding"/>
    <property type="evidence" value="ECO:0007669"/>
    <property type="project" value="UniProtKB-KW"/>
</dbReference>
<dbReference type="InterPro" id="IPR023214">
    <property type="entry name" value="HAD_sf"/>
</dbReference>
<gene>
    <name evidence="3" type="ORF">A5707_16815</name>
</gene>
<dbReference type="Gene3D" id="3.40.50.2300">
    <property type="match status" value="1"/>
</dbReference>
<dbReference type="SUPFAM" id="SSF56784">
    <property type="entry name" value="HAD-like"/>
    <property type="match status" value="1"/>
</dbReference>
<dbReference type="Proteomes" id="UP000093592">
    <property type="component" value="Unassembled WGS sequence"/>
</dbReference>
<evidence type="ECO:0000256" key="1">
    <source>
        <dbReference type="ARBA" id="ARBA00023125"/>
    </source>
</evidence>
<dbReference type="InterPro" id="IPR000792">
    <property type="entry name" value="Tscrpt_reg_LuxR_C"/>
</dbReference>
<proteinExistence type="predicted"/>
<evidence type="ECO:0000313" key="4">
    <source>
        <dbReference type="Proteomes" id="UP000093592"/>
    </source>
</evidence>
<accession>A0A1A2ZFS2</accession>
<dbReference type="PROSITE" id="PS00622">
    <property type="entry name" value="HTH_LUXR_1"/>
    <property type="match status" value="1"/>
</dbReference>